<feature type="region of interest" description="Disordered" evidence="1">
    <location>
        <begin position="28"/>
        <end position="76"/>
    </location>
</feature>
<dbReference type="EMBL" id="CP007129">
    <property type="protein sequence ID" value="AHG92150.1"/>
    <property type="molecule type" value="Genomic_DNA"/>
</dbReference>
<proteinExistence type="predicted"/>
<organism evidence="2 4">
    <name type="scientific">Gemmatirosa kalamazoonensis</name>
    <dbReference type="NCBI Taxonomy" id="861299"/>
    <lineage>
        <taxon>Bacteria</taxon>
        <taxon>Pseudomonadati</taxon>
        <taxon>Gemmatimonadota</taxon>
        <taxon>Gemmatimonadia</taxon>
        <taxon>Gemmatimonadales</taxon>
        <taxon>Gemmatimonadaceae</taxon>
        <taxon>Gemmatirosa</taxon>
    </lineage>
</organism>
<evidence type="ECO:0000313" key="4">
    <source>
        <dbReference type="Proteomes" id="UP000019151"/>
    </source>
</evidence>
<keyword evidence="2" id="KW-0614">Plasmid</keyword>
<reference evidence="2" key="1">
    <citation type="submission" date="2013-12" db="EMBL/GenBank/DDBJ databases">
        <authorList>
            <person name="DeBruyn J.M."/>
            <person name="Radosevich M."/>
            <person name="Wommack K.Eric."/>
            <person name="Polson S."/>
            <person name="Hauser L.J."/>
            <person name="Fawaz M.N."/>
            <person name="Korlach J."/>
            <person name="Tsai Y.-C."/>
        </authorList>
    </citation>
    <scope>NUCLEOTIDE SEQUENCE</scope>
    <source>
        <strain evidence="2">KBS708</strain>
        <plasmid evidence="2">1</plasmid>
    </source>
</reference>
<name>W0RP65_9BACT</name>
<geneLocation type="plasmid" evidence="2 4">
    <name>1</name>
</geneLocation>
<dbReference type="KEGG" id="gba:J421_4682"/>
<accession>W0RP65</accession>
<dbReference type="HOGENOM" id="CLU_2649297_0_0_0"/>
<dbReference type="RefSeq" id="WP_148306506.1">
    <property type="nucleotide sequence ID" value="NZ_CP007129.1"/>
</dbReference>
<gene>
    <name evidence="2" type="ORF">J421_4615</name>
    <name evidence="3" type="ORF">J421_4682</name>
</gene>
<evidence type="ECO:0000256" key="1">
    <source>
        <dbReference type="SAM" id="MobiDB-lite"/>
    </source>
</evidence>
<dbReference type="Proteomes" id="UP000019151">
    <property type="component" value="Plasmid 1"/>
</dbReference>
<evidence type="ECO:0000313" key="2">
    <source>
        <dbReference type="EMBL" id="AHG92150.1"/>
    </source>
</evidence>
<protein>
    <submittedName>
        <fullName evidence="2">Uncharacterized protein</fullName>
    </submittedName>
</protein>
<evidence type="ECO:0000313" key="3">
    <source>
        <dbReference type="EMBL" id="AHG92217.1"/>
    </source>
</evidence>
<dbReference type="AlphaFoldDB" id="W0RP65"/>
<reference evidence="2 4" key="2">
    <citation type="journal article" date="2014" name="Genome Announc.">
        <title>Genome Sequence and Methylome of Soil Bacterium Gemmatirosa kalamazoonensis KBS708T, a Member of the Rarely Cultivated Gemmatimonadetes Phylum.</title>
        <authorList>
            <person name="Debruyn J.M."/>
            <person name="Radosevich M."/>
            <person name="Wommack K.E."/>
            <person name="Polson S.W."/>
            <person name="Hauser L.J."/>
            <person name="Fawaz M.N."/>
            <person name="Korlach J."/>
            <person name="Tsai Y.C."/>
        </authorList>
    </citation>
    <scope>NUCLEOTIDE SEQUENCE [LARGE SCALE GENOMIC DNA]</scope>
    <source>
        <strain evidence="2 4">KBS708</strain>
        <plasmid evidence="2">1</plasmid>
        <plasmid evidence="4">Plasmid 1</plasmid>
    </source>
</reference>
<keyword evidence="4" id="KW-1185">Reference proteome</keyword>
<feature type="compositionally biased region" description="Low complexity" evidence="1">
    <location>
        <begin position="37"/>
        <end position="46"/>
    </location>
</feature>
<dbReference type="EMBL" id="CP007129">
    <property type="protein sequence ID" value="AHG92217.1"/>
    <property type="molecule type" value="Genomic_DNA"/>
</dbReference>
<dbReference type="InParanoid" id="W0RP65"/>
<dbReference type="KEGG" id="gba:J421_4615"/>
<feature type="compositionally biased region" description="Basic and acidic residues" evidence="1">
    <location>
        <begin position="53"/>
        <end position="70"/>
    </location>
</feature>
<sequence>MPNALCPTCHKRPDLCSCRFGRSEGFQQRVPADRADASAPSRPARPLGHASPRRRDEPTAHLTTDQKAEAPESPTP</sequence>